<name>A0A183ER13_9BILA</name>
<evidence type="ECO:0000313" key="4">
    <source>
        <dbReference type="WBParaSite" id="GPUH_0002343401-mRNA-1"/>
    </source>
</evidence>
<feature type="transmembrane region" description="Helical" evidence="1">
    <location>
        <begin position="6"/>
        <end position="25"/>
    </location>
</feature>
<keyword evidence="1" id="KW-0812">Transmembrane</keyword>
<feature type="transmembrane region" description="Helical" evidence="1">
    <location>
        <begin position="94"/>
        <end position="119"/>
    </location>
</feature>
<dbReference type="AlphaFoldDB" id="A0A183ER13"/>
<organism evidence="4">
    <name type="scientific">Gongylonema pulchrum</name>
    <dbReference type="NCBI Taxonomy" id="637853"/>
    <lineage>
        <taxon>Eukaryota</taxon>
        <taxon>Metazoa</taxon>
        <taxon>Ecdysozoa</taxon>
        <taxon>Nematoda</taxon>
        <taxon>Chromadorea</taxon>
        <taxon>Rhabditida</taxon>
        <taxon>Spirurina</taxon>
        <taxon>Spiruromorpha</taxon>
        <taxon>Spiruroidea</taxon>
        <taxon>Gongylonematidae</taxon>
        <taxon>Gongylonema</taxon>
    </lineage>
</organism>
<dbReference type="Proteomes" id="UP000271098">
    <property type="component" value="Unassembled WGS sequence"/>
</dbReference>
<reference evidence="2 3" key="2">
    <citation type="submission" date="2018-11" db="EMBL/GenBank/DDBJ databases">
        <authorList>
            <consortium name="Pathogen Informatics"/>
        </authorList>
    </citation>
    <scope>NUCLEOTIDE SEQUENCE [LARGE SCALE GENOMIC DNA]</scope>
</reference>
<protein>
    <submittedName>
        <fullName evidence="4">DUF4064 domain-containing protein</fullName>
    </submittedName>
</protein>
<proteinExistence type="predicted"/>
<dbReference type="WBParaSite" id="GPUH_0002343401-mRNA-1">
    <property type="protein sequence ID" value="GPUH_0002343401-mRNA-1"/>
    <property type="gene ID" value="GPUH_0002343401"/>
</dbReference>
<keyword evidence="1" id="KW-0472">Membrane</keyword>
<evidence type="ECO:0000313" key="3">
    <source>
        <dbReference type="Proteomes" id="UP000271098"/>
    </source>
</evidence>
<accession>A0A183ER13</accession>
<feature type="transmembrane region" description="Helical" evidence="1">
    <location>
        <begin position="60"/>
        <end position="82"/>
    </location>
</feature>
<keyword evidence="3" id="KW-1185">Reference proteome</keyword>
<evidence type="ECO:0000313" key="2">
    <source>
        <dbReference type="EMBL" id="VDN41426.1"/>
    </source>
</evidence>
<reference evidence="4" key="1">
    <citation type="submission" date="2016-06" db="UniProtKB">
        <authorList>
            <consortium name="WormBaseParasite"/>
        </authorList>
    </citation>
    <scope>IDENTIFICATION</scope>
</reference>
<dbReference type="OrthoDB" id="5870230at2759"/>
<dbReference type="EMBL" id="UYRT01097730">
    <property type="protein sequence ID" value="VDN41426.1"/>
    <property type="molecule type" value="Genomic_DNA"/>
</dbReference>
<evidence type="ECO:0000256" key="1">
    <source>
        <dbReference type="SAM" id="Phobius"/>
    </source>
</evidence>
<dbReference type="PRINTS" id="PR00259">
    <property type="entry name" value="TMFOUR"/>
</dbReference>
<keyword evidence="1" id="KW-1133">Transmembrane helix</keyword>
<sequence>MFCAIAFIQMLIGLAVIALTLWLRLDPKFEEDMRANILRTENGHPAMDSVKMNIRLGVRLFLMVSFWVLCGCGLAAALIGLLGTCAAVSANRAVLILFIITAILLILVEIGIGVFVFLYNSTVI</sequence>
<gene>
    <name evidence="2" type="ORF">GPUH_LOCUS23403</name>
</gene>